<dbReference type="Proteomes" id="UP000195569">
    <property type="component" value="Unassembled WGS sequence"/>
</dbReference>
<protein>
    <submittedName>
        <fullName evidence="1">Uncharacterized protein</fullName>
    </submittedName>
</protein>
<dbReference type="EMBL" id="CYGY02000075">
    <property type="protein sequence ID" value="SIT50164.1"/>
    <property type="molecule type" value="Genomic_DNA"/>
</dbReference>
<comment type="caution">
    <text evidence="1">The sequence shown here is derived from an EMBL/GenBank/DDBJ whole genome shotgun (WGS) entry which is preliminary data.</text>
</comment>
<evidence type="ECO:0000313" key="2">
    <source>
        <dbReference type="Proteomes" id="UP000195569"/>
    </source>
</evidence>
<gene>
    <name evidence="1" type="ORF">BN2476_750107</name>
</gene>
<sequence length="39" mass="4436">MDISFLVLGAALVMCGLGSLMDHNARKVTRQRRRPRIPR</sequence>
<dbReference type="AlphaFoldDB" id="A0A1N7SRS8"/>
<proteinExistence type="predicted"/>
<name>A0A1N7SRS8_9BURK</name>
<keyword evidence="2" id="KW-1185">Reference proteome</keyword>
<organism evidence="1 2">
    <name type="scientific">Paraburkholderia piptadeniae</name>
    <dbReference type="NCBI Taxonomy" id="1701573"/>
    <lineage>
        <taxon>Bacteria</taxon>
        <taxon>Pseudomonadati</taxon>
        <taxon>Pseudomonadota</taxon>
        <taxon>Betaproteobacteria</taxon>
        <taxon>Burkholderiales</taxon>
        <taxon>Burkholderiaceae</taxon>
        <taxon>Paraburkholderia</taxon>
    </lineage>
</organism>
<accession>A0A1N7SRS8</accession>
<reference evidence="1" key="1">
    <citation type="submission" date="2016-12" db="EMBL/GenBank/DDBJ databases">
        <authorList>
            <person name="Moulin L."/>
        </authorList>
    </citation>
    <scope>NUCLEOTIDE SEQUENCE [LARGE SCALE GENOMIC DNA]</scope>
    <source>
        <strain evidence="1">STM 7183</strain>
    </source>
</reference>
<evidence type="ECO:0000313" key="1">
    <source>
        <dbReference type="EMBL" id="SIT50164.1"/>
    </source>
</evidence>